<dbReference type="InterPro" id="IPR014284">
    <property type="entry name" value="RNA_pol_sigma-70_dom"/>
</dbReference>
<name>A0ABU3NXZ6_9FIRM</name>
<dbReference type="PANTHER" id="PTHR43133:SF8">
    <property type="entry name" value="RNA POLYMERASE SIGMA FACTOR HI_1459-RELATED"/>
    <property type="match status" value="1"/>
</dbReference>
<organism evidence="7 8">
    <name type="scientific">Anaeroselena agilis</name>
    <dbReference type="NCBI Taxonomy" id="3063788"/>
    <lineage>
        <taxon>Bacteria</taxon>
        <taxon>Bacillati</taxon>
        <taxon>Bacillota</taxon>
        <taxon>Negativicutes</taxon>
        <taxon>Acetonemataceae</taxon>
        <taxon>Anaeroselena</taxon>
    </lineage>
</organism>
<dbReference type="InterPro" id="IPR007627">
    <property type="entry name" value="RNA_pol_sigma70_r2"/>
</dbReference>
<evidence type="ECO:0000256" key="2">
    <source>
        <dbReference type="ARBA" id="ARBA00023015"/>
    </source>
</evidence>
<dbReference type="Gene3D" id="1.10.1740.10">
    <property type="match status" value="1"/>
</dbReference>
<dbReference type="Pfam" id="PF08281">
    <property type="entry name" value="Sigma70_r4_2"/>
    <property type="match status" value="1"/>
</dbReference>
<keyword evidence="5" id="KW-0804">Transcription</keyword>
<keyword evidence="4" id="KW-0238">DNA-binding</keyword>
<dbReference type="InterPro" id="IPR036388">
    <property type="entry name" value="WH-like_DNA-bd_sf"/>
</dbReference>
<dbReference type="InterPro" id="IPR013324">
    <property type="entry name" value="RNA_pol_sigma_r3/r4-like"/>
</dbReference>
<comment type="similarity">
    <text evidence="1">Belongs to the sigma-70 factor family. ECF subfamily.</text>
</comment>
<dbReference type="CDD" id="cd06171">
    <property type="entry name" value="Sigma70_r4"/>
    <property type="match status" value="1"/>
</dbReference>
<accession>A0ABU3NXZ6</accession>
<keyword evidence="8" id="KW-1185">Reference proteome</keyword>
<evidence type="ECO:0000256" key="5">
    <source>
        <dbReference type="ARBA" id="ARBA00023163"/>
    </source>
</evidence>
<dbReference type="RefSeq" id="WP_413780183.1">
    <property type="nucleotide sequence ID" value="NZ_JAUOZS010000001.1"/>
</dbReference>
<proteinExistence type="inferred from homology"/>
<dbReference type="InterPro" id="IPR039425">
    <property type="entry name" value="RNA_pol_sigma-70-like"/>
</dbReference>
<dbReference type="Pfam" id="PF04542">
    <property type="entry name" value="Sigma70_r2"/>
    <property type="match status" value="1"/>
</dbReference>
<keyword evidence="3" id="KW-0731">Sigma factor</keyword>
<dbReference type="Gene3D" id="1.10.10.10">
    <property type="entry name" value="Winged helix-like DNA-binding domain superfamily/Winged helix DNA-binding domain"/>
    <property type="match status" value="1"/>
</dbReference>
<dbReference type="PROSITE" id="PS00622">
    <property type="entry name" value="HTH_LUXR_1"/>
    <property type="match status" value="1"/>
</dbReference>
<evidence type="ECO:0000313" key="8">
    <source>
        <dbReference type="Proteomes" id="UP001254848"/>
    </source>
</evidence>
<dbReference type="SUPFAM" id="SSF88659">
    <property type="entry name" value="Sigma3 and sigma4 domains of RNA polymerase sigma factors"/>
    <property type="match status" value="1"/>
</dbReference>
<dbReference type="InterPro" id="IPR000792">
    <property type="entry name" value="Tscrpt_reg_LuxR_C"/>
</dbReference>
<dbReference type="SUPFAM" id="SSF88946">
    <property type="entry name" value="Sigma2 domain of RNA polymerase sigma factors"/>
    <property type="match status" value="1"/>
</dbReference>
<dbReference type="EMBL" id="JAUOZS010000001">
    <property type="protein sequence ID" value="MDT8901679.1"/>
    <property type="molecule type" value="Genomic_DNA"/>
</dbReference>
<dbReference type="InterPro" id="IPR013249">
    <property type="entry name" value="RNA_pol_sigma70_r4_t2"/>
</dbReference>
<keyword evidence="2" id="KW-0805">Transcription regulation</keyword>
<feature type="domain" description="HTH luxR-type" evidence="6">
    <location>
        <begin position="138"/>
        <end position="165"/>
    </location>
</feature>
<evidence type="ECO:0000256" key="1">
    <source>
        <dbReference type="ARBA" id="ARBA00010641"/>
    </source>
</evidence>
<comment type="caution">
    <text evidence="7">The sequence shown here is derived from an EMBL/GenBank/DDBJ whole genome shotgun (WGS) entry which is preliminary data.</text>
</comment>
<evidence type="ECO:0000256" key="4">
    <source>
        <dbReference type="ARBA" id="ARBA00023125"/>
    </source>
</evidence>
<dbReference type="InterPro" id="IPR013325">
    <property type="entry name" value="RNA_pol_sigma_r2"/>
</dbReference>
<dbReference type="Proteomes" id="UP001254848">
    <property type="component" value="Unassembled WGS sequence"/>
</dbReference>
<dbReference type="PANTHER" id="PTHR43133">
    <property type="entry name" value="RNA POLYMERASE ECF-TYPE SIGMA FACTO"/>
    <property type="match status" value="1"/>
</dbReference>
<evidence type="ECO:0000259" key="6">
    <source>
        <dbReference type="PROSITE" id="PS00622"/>
    </source>
</evidence>
<protein>
    <submittedName>
        <fullName evidence="7">Sigma-70 family RNA polymerase sigma factor</fullName>
    </submittedName>
</protein>
<sequence length="205" mass="23090">MKKSLPFDRVYAEYHSRIHRYLVRLVGTQEADDVAQETFIKVGQGLGALDSEASLSAWIYRIATNAATDRLRSKSFRQEAATVYGVDPDRGEGLPDAARPPSTEERLIRAEMNACIRSYVDFLPTNYRAVLVLSELEGFTNSEIAAILRISLGNVKIRLHRAKEKLRQELAANCTFYRTDCNQLACEPKGPVVKKVRPLKANRHP</sequence>
<dbReference type="NCBIfam" id="TIGR02937">
    <property type="entry name" value="sigma70-ECF"/>
    <property type="match status" value="1"/>
</dbReference>
<reference evidence="7 8" key="1">
    <citation type="submission" date="2023-07" db="EMBL/GenBank/DDBJ databases">
        <title>The novel representative of Negativicutes class, Anaeroselena agilis gen. nov. sp. nov.</title>
        <authorList>
            <person name="Prokofeva M.I."/>
            <person name="Elcheninov A.G."/>
            <person name="Klyukina A."/>
            <person name="Kublanov I.V."/>
            <person name="Frolov E.N."/>
            <person name="Podosokorskaya O.A."/>
        </authorList>
    </citation>
    <scope>NUCLEOTIDE SEQUENCE [LARGE SCALE GENOMIC DNA]</scope>
    <source>
        <strain evidence="7 8">4137-cl</strain>
    </source>
</reference>
<evidence type="ECO:0000313" key="7">
    <source>
        <dbReference type="EMBL" id="MDT8901679.1"/>
    </source>
</evidence>
<gene>
    <name evidence="7" type="ORF">Q4T40_10530</name>
</gene>
<evidence type="ECO:0000256" key="3">
    <source>
        <dbReference type="ARBA" id="ARBA00023082"/>
    </source>
</evidence>